<reference evidence="1 2" key="1">
    <citation type="submission" date="2020-08" db="EMBL/GenBank/DDBJ databases">
        <title>Novel species isolated from subtropical streams in China.</title>
        <authorList>
            <person name="Lu H."/>
        </authorList>
    </citation>
    <scope>NUCLEOTIDE SEQUENCE [LARGE SCALE GENOMIC DNA]</scope>
    <source>
        <strain evidence="1 2">KCTC 52442</strain>
    </source>
</reference>
<evidence type="ECO:0000313" key="1">
    <source>
        <dbReference type="EMBL" id="MBC3832363.1"/>
    </source>
</evidence>
<accession>A0ABR6XSB0</accession>
<dbReference type="SUPFAM" id="SSF158682">
    <property type="entry name" value="TerB-like"/>
    <property type="match status" value="1"/>
</dbReference>
<name>A0ABR6XSB0_9BURK</name>
<comment type="caution">
    <text evidence="1">The sequence shown here is derived from an EMBL/GenBank/DDBJ whole genome shotgun (WGS) entry which is preliminary data.</text>
</comment>
<dbReference type="InterPro" id="IPR029024">
    <property type="entry name" value="TerB-like"/>
</dbReference>
<organism evidence="1 2">
    <name type="scientific">Undibacterium amnicola</name>
    <dbReference type="NCBI Taxonomy" id="1834038"/>
    <lineage>
        <taxon>Bacteria</taxon>
        <taxon>Pseudomonadati</taxon>
        <taxon>Pseudomonadota</taxon>
        <taxon>Betaproteobacteria</taxon>
        <taxon>Burkholderiales</taxon>
        <taxon>Oxalobacteraceae</taxon>
        <taxon>Undibacterium</taxon>
    </lineage>
</organism>
<gene>
    <name evidence="1" type="ORF">H8K33_12635</name>
</gene>
<dbReference type="Gene3D" id="1.10.3680.10">
    <property type="entry name" value="TerB-like"/>
    <property type="match status" value="1"/>
</dbReference>
<keyword evidence="2" id="KW-1185">Reference proteome</keyword>
<evidence type="ECO:0000313" key="2">
    <source>
        <dbReference type="Proteomes" id="UP000643610"/>
    </source>
</evidence>
<evidence type="ECO:0008006" key="3">
    <source>
        <dbReference type="Google" id="ProtNLM"/>
    </source>
</evidence>
<sequence>MRQYQTDSPEAMARIIALSMLVDGGLDKTELDVINRYEVLEHIGMSDTTFNNIVQELCEDMLQSMPGYHLGRIELDDELAEQCIDDMLAEIQDPRQRQFLLDVMLAVVDADHYLSKGETILLSRAMQCWNLELIKQIKPMKHAVIAGESGSNFAQQQTARLPSIIETHF</sequence>
<proteinExistence type="predicted"/>
<protein>
    <recommendedName>
        <fullName evidence="3">TerB family tellurite resistance protein</fullName>
    </recommendedName>
</protein>
<dbReference type="RefSeq" id="WP_186891414.1">
    <property type="nucleotide sequence ID" value="NZ_JACOFU010000005.1"/>
</dbReference>
<dbReference type="CDD" id="cd07177">
    <property type="entry name" value="terB_like"/>
    <property type="match status" value="1"/>
</dbReference>
<dbReference type="Proteomes" id="UP000643610">
    <property type="component" value="Unassembled WGS sequence"/>
</dbReference>
<dbReference type="EMBL" id="JACOFU010000005">
    <property type="protein sequence ID" value="MBC3832363.1"/>
    <property type="molecule type" value="Genomic_DNA"/>
</dbReference>